<sequence length="63" mass="7260">MAFITSYAQLNKNIILILVIIIMVLVEIFLNNLLVMNEQNFSQPIVSIVLFQQHGEQEKLETV</sequence>
<protein>
    <submittedName>
        <fullName evidence="2">Uncharacterized protein</fullName>
    </submittedName>
</protein>
<keyword evidence="1" id="KW-0472">Membrane</keyword>
<proteinExistence type="predicted"/>
<dbReference type="RefSeq" id="WP_281747975.1">
    <property type="nucleotide sequence ID" value="NZ_AP026933.1"/>
</dbReference>
<reference evidence="2 4" key="1">
    <citation type="journal article" date="2022" name="Front. Microbiol.">
        <title>Male-killing mechanisms vary between Spiroplasma species.</title>
        <authorList>
            <person name="Arai H."/>
            <person name="Inoue M."/>
            <person name="Kageyama D."/>
        </authorList>
    </citation>
    <scope>NUCLEOTIDE SEQUENCE [LARGE SCALE GENOMIC DNA]</scope>
    <source>
        <strain evidence="2">SHm</strain>
        <strain evidence="4">sHm</strain>
    </source>
</reference>
<evidence type="ECO:0000256" key="1">
    <source>
        <dbReference type="SAM" id="Phobius"/>
    </source>
</evidence>
<keyword evidence="4" id="KW-1185">Reference proteome</keyword>
<name>A0ABM8BVX0_9MOLU</name>
<dbReference type="EMBL" id="AP026933">
    <property type="protein sequence ID" value="BDT05054.1"/>
    <property type="molecule type" value="Genomic_DNA"/>
</dbReference>
<evidence type="ECO:0000313" key="3">
    <source>
        <dbReference type="EMBL" id="BDT05054.1"/>
    </source>
</evidence>
<organism evidence="2 4">
    <name type="scientific">Spiroplasma ixodetis</name>
    <dbReference type="NCBI Taxonomy" id="2141"/>
    <lineage>
        <taxon>Bacteria</taxon>
        <taxon>Bacillati</taxon>
        <taxon>Mycoplasmatota</taxon>
        <taxon>Mollicutes</taxon>
        <taxon>Entomoplasmatales</taxon>
        <taxon>Spiroplasmataceae</taxon>
        <taxon>Spiroplasma</taxon>
    </lineage>
</organism>
<evidence type="ECO:0000313" key="2">
    <source>
        <dbReference type="EMBL" id="BDT04029.1"/>
    </source>
</evidence>
<keyword evidence="1" id="KW-1133">Transmembrane helix</keyword>
<dbReference type="EMBL" id="AP026933">
    <property type="protein sequence ID" value="BDT04029.1"/>
    <property type="molecule type" value="Genomic_DNA"/>
</dbReference>
<keyword evidence="1" id="KW-0812">Transmembrane</keyword>
<gene>
    <name evidence="2" type="ORF">SHM_16750</name>
    <name evidence="3" type="ORF">SHM_27000</name>
</gene>
<accession>A0ABM8BVX0</accession>
<evidence type="ECO:0000313" key="4">
    <source>
        <dbReference type="Proteomes" id="UP001163387"/>
    </source>
</evidence>
<feature type="transmembrane region" description="Helical" evidence="1">
    <location>
        <begin position="14"/>
        <end position="35"/>
    </location>
</feature>
<dbReference type="Proteomes" id="UP001163387">
    <property type="component" value="Chromosome"/>
</dbReference>